<name>A0A0F9CV30_9ZZZZ</name>
<dbReference type="AlphaFoldDB" id="A0A0F9CV30"/>
<dbReference type="EMBL" id="LAZR01034430">
    <property type="protein sequence ID" value="KKL45326.1"/>
    <property type="molecule type" value="Genomic_DNA"/>
</dbReference>
<organism evidence="1">
    <name type="scientific">marine sediment metagenome</name>
    <dbReference type="NCBI Taxonomy" id="412755"/>
    <lineage>
        <taxon>unclassified sequences</taxon>
        <taxon>metagenomes</taxon>
        <taxon>ecological metagenomes</taxon>
    </lineage>
</organism>
<comment type="caution">
    <text evidence="1">The sequence shown here is derived from an EMBL/GenBank/DDBJ whole genome shotgun (WGS) entry which is preliminary data.</text>
</comment>
<evidence type="ECO:0000313" key="1">
    <source>
        <dbReference type="EMBL" id="KKL45326.1"/>
    </source>
</evidence>
<proteinExistence type="predicted"/>
<protein>
    <submittedName>
        <fullName evidence="1">Uncharacterized protein</fullName>
    </submittedName>
</protein>
<sequence length="82" mass="9712">MILTTSGKEGRDCMENDTDKRPLWNGISILKRFDSTPLSKEQMEYAVCFLEESSDFEKEEWSRVLLRRIAVTIRREILNEKQ</sequence>
<reference evidence="1" key="1">
    <citation type="journal article" date="2015" name="Nature">
        <title>Complex archaea that bridge the gap between prokaryotes and eukaryotes.</title>
        <authorList>
            <person name="Spang A."/>
            <person name="Saw J.H."/>
            <person name="Jorgensen S.L."/>
            <person name="Zaremba-Niedzwiedzka K."/>
            <person name="Martijn J."/>
            <person name="Lind A.E."/>
            <person name="van Eijk R."/>
            <person name="Schleper C."/>
            <person name="Guy L."/>
            <person name="Ettema T.J."/>
        </authorList>
    </citation>
    <scope>NUCLEOTIDE SEQUENCE</scope>
</reference>
<gene>
    <name evidence="1" type="ORF">LCGC14_2356800</name>
</gene>
<accession>A0A0F9CV30</accession>